<dbReference type="InterPro" id="IPR058531">
    <property type="entry name" value="Baseplate_J_M"/>
</dbReference>
<evidence type="ECO:0000259" key="1">
    <source>
        <dbReference type="Pfam" id="PF26078"/>
    </source>
</evidence>
<keyword evidence="3" id="KW-1185">Reference proteome</keyword>
<name>A0A411MFG9_9PSED</name>
<feature type="domain" description="Baseplate J-like central" evidence="1">
    <location>
        <begin position="131"/>
        <end position="202"/>
    </location>
</feature>
<dbReference type="RefSeq" id="WP_130263490.1">
    <property type="nucleotide sequence ID" value="NZ_CP035952.1"/>
</dbReference>
<dbReference type="EMBL" id="CP035952">
    <property type="protein sequence ID" value="QBF25575.1"/>
    <property type="molecule type" value="Genomic_DNA"/>
</dbReference>
<organism evidence="2 3">
    <name type="scientific">Pseudomonas tructae</name>
    <dbReference type="NCBI Taxonomy" id="2518644"/>
    <lineage>
        <taxon>Bacteria</taxon>
        <taxon>Pseudomonadati</taxon>
        <taxon>Pseudomonadota</taxon>
        <taxon>Gammaproteobacteria</taxon>
        <taxon>Pseudomonadales</taxon>
        <taxon>Pseudomonadaceae</taxon>
        <taxon>Pseudomonas</taxon>
    </lineage>
</organism>
<proteinExistence type="predicted"/>
<dbReference type="PANTHER" id="PTHR35862:SF1">
    <property type="entry name" value="FELS-2 PROPHAGE PROTEIN"/>
    <property type="match status" value="1"/>
</dbReference>
<dbReference type="Proteomes" id="UP000291130">
    <property type="component" value="Chromosome"/>
</dbReference>
<protein>
    <submittedName>
        <fullName evidence="2">Baseplate assembly protein</fullName>
    </submittedName>
</protein>
<dbReference type="Pfam" id="PF26078">
    <property type="entry name" value="Baseplate_J_M"/>
    <property type="match status" value="1"/>
</dbReference>
<evidence type="ECO:0000313" key="2">
    <source>
        <dbReference type="EMBL" id="QBF25575.1"/>
    </source>
</evidence>
<dbReference type="InterPro" id="IPR052726">
    <property type="entry name" value="Phage_Baseplate_Hub"/>
</dbReference>
<dbReference type="PANTHER" id="PTHR35862">
    <property type="entry name" value="FELS-2 PROPHAGE PROTEIN"/>
    <property type="match status" value="1"/>
</dbReference>
<dbReference type="OrthoDB" id="9793802at2"/>
<dbReference type="PIRSF" id="PIRSF020481">
    <property type="entry name" value="BAP"/>
    <property type="match status" value="1"/>
</dbReference>
<sequence>MSSVDLSALPAPQVLEDLDFEAIYQADLATFRSHMGDNWDAAVESDPVNKLLEVGAYRKLLNRARVNDAAKALLLAYAQGADLDQLAANVQLQRLEVQAQDTSSVPPTPQVLEEDDALRERVQLVYEGLTTAGPRNSYILHARNASGQVADATAESPSPAEVVVTVLALESDGDAGVQLLETVRRKLNDDDVRPVGDRLTVQGAQILRYRIDAVVHMSGSGPEIEATLAECKRRLQAWINPRRRLGVEVARSGVDAQLHINGVSRVDLNSWTDIRPTPAQAAWCEGISVTRGS</sequence>
<reference evidence="2 3" key="1">
    <citation type="submission" date="2019-02" db="EMBL/GenBank/DDBJ databases">
        <title>Complete genome sequence of Pseudomonas sp. SNU WT1 isolated from rainbow trout.</title>
        <authorList>
            <person name="Oh W.T."/>
            <person name="Park S.C."/>
        </authorList>
    </citation>
    <scope>NUCLEOTIDE SEQUENCE [LARGE SCALE GENOMIC DNA]</scope>
    <source>
        <strain evidence="2 3">SNU WT1</strain>
    </source>
</reference>
<dbReference type="KEGG" id="ptk:EXN22_07625"/>
<dbReference type="InterPro" id="IPR014507">
    <property type="entry name" value="Baseplate_assembly_J_pred"/>
</dbReference>
<evidence type="ECO:0000313" key="3">
    <source>
        <dbReference type="Proteomes" id="UP000291130"/>
    </source>
</evidence>
<dbReference type="AlphaFoldDB" id="A0A411MFG9"/>
<gene>
    <name evidence="2" type="ORF">EXN22_07625</name>
</gene>
<accession>A0A411MFG9</accession>